<dbReference type="InterPro" id="IPR015889">
    <property type="entry name" value="Intradiol_dOase_core"/>
</dbReference>
<proteinExistence type="predicted"/>
<keyword evidence="3" id="KW-0223">Dioxygenase</keyword>
<evidence type="ECO:0000313" key="3">
    <source>
        <dbReference type="EMBL" id="KAK4466277.1"/>
    </source>
</evidence>
<dbReference type="Proteomes" id="UP001321749">
    <property type="component" value="Unassembled WGS sequence"/>
</dbReference>
<sequence>MLCSSIISIAVAVVAFAPPLLAHPGEKVDLSEVLTAVKIRNTFADVEHEELSKCGDSAESQLRTERAMKRRLETFKRLRKERGIEDDKHPYIQRRTNAAFAKWAATSHDKTGTFQFTTDTPHKEIFGANSTCILTPDNIIGPYFVQGEQLRSDITEGHRGVPVHLEMSFVNIQTCKPTPKLLIDIWQCNATGVYSGVNAVGQAGLKTTFLRGVQQTDADGVVEFDTVFPGHYQGRANHMHISVHSGATVQPNNTYTGGTIHHISQLFFDQALITAVERLAPYSTNRVARTSNAADGYTGYSATTTYDPFPEYVLLDANDISKGIFMWIEVGFNQNANYEAYKTVAAYVGPNGGVSNPAYDLRKAITPPPTHG</sequence>
<dbReference type="AlphaFoldDB" id="A0AAV9HZH2"/>
<dbReference type="GO" id="GO:0008199">
    <property type="term" value="F:ferric iron binding"/>
    <property type="evidence" value="ECO:0007669"/>
    <property type="project" value="InterPro"/>
</dbReference>
<feature type="chain" id="PRO_5043395718" evidence="1">
    <location>
        <begin position="23"/>
        <end position="372"/>
    </location>
</feature>
<dbReference type="SUPFAM" id="SSF49482">
    <property type="entry name" value="Aromatic compound dioxygenase"/>
    <property type="match status" value="1"/>
</dbReference>
<evidence type="ECO:0000313" key="4">
    <source>
        <dbReference type="Proteomes" id="UP001321749"/>
    </source>
</evidence>
<comment type="caution">
    <text evidence="3">The sequence shown here is derived from an EMBL/GenBank/DDBJ whole genome shotgun (WGS) entry which is preliminary data.</text>
</comment>
<dbReference type="Pfam" id="PF00775">
    <property type="entry name" value="Dioxygenase_C"/>
    <property type="match status" value="1"/>
</dbReference>
<evidence type="ECO:0000256" key="1">
    <source>
        <dbReference type="SAM" id="SignalP"/>
    </source>
</evidence>
<reference evidence="3" key="2">
    <citation type="submission" date="2023-06" db="EMBL/GenBank/DDBJ databases">
        <authorList>
            <consortium name="Lawrence Berkeley National Laboratory"/>
            <person name="Mondo S.J."/>
            <person name="Hensen N."/>
            <person name="Bonometti L."/>
            <person name="Westerberg I."/>
            <person name="Brannstrom I.O."/>
            <person name="Guillou S."/>
            <person name="Cros-Aarteil S."/>
            <person name="Calhoun S."/>
            <person name="Haridas S."/>
            <person name="Kuo A."/>
            <person name="Pangilinan J."/>
            <person name="Riley R."/>
            <person name="Labutti K."/>
            <person name="Andreopoulos B."/>
            <person name="Lipzen A."/>
            <person name="Chen C."/>
            <person name="Yanf M."/>
            <person name="Daum C."/>
            <person name="Ng V."/>
            <person name="Clum A."/>
            <person name="Steindorff A."/>
            <person name="Ohm R."/>
            <person name="Martin F."/>
            <person name="Silar P."/>
            <person name="Natvig D."/>
            <person name="Lalanne C."/>
            <person name="Gautier V."/>
            <person name="Ament-Velasquez S.L."/>
            <person name="Kruys A."/>
            <person name="Hutchinson M.I."/>
            <person name="Powell A.J."/>
            <person name="Barry K."/>
            <person name="Miller A.N."/>
            <person name="Grigoriev I.V."/>
            <person name="Debuchy R."/>
            <person name="Gladieux P."/>
            <person name="Thoren M.H."/>
            <person name="Johannesson H."/>
        </authorList>
    </citation>
    <scope>NUCLEOTIDE SEQUENCE</scope>
    <source>
        <strain evidence="3">PSN324</strain>
    </source>
</reference>
<dbReference type="PANTHER" id="PTHR34315">
    <property type="match status" value="1"/>
</dbReference>
<evidence type="ECO:0000259" key="2">
    <source>
        <dbReference type="Pfam" id="PF00775"/>
    </source>
</evidence>
<name>A0AAV9HZH2_9PEZI</name>
<dbReference type="PANTHER" id="PTHR34315:SF2">
    <property type="entry name" value="ANCHORED DIOXYGENASE, PUTATIVE (AFU_ORTHOLOGUE AFUA_3G01800)-RELATED"/>
    <property type="match status" value="1"/>
</dbReference>
<dbReference type="GO" id="GO:0016702">
    <property type="term" value="F:oxidoreductase activity, acting on single donors with incorporation of molecular oxygen, incorporation of two atoms of oxygen"/>
    <property type="evidence" value="ECO:0007669"/>
    <property type="project" value="InterPro"/>
</dbReference>
<feature type="signal peptide" evidence="1">
    <location>
        <begin position="1"/>
        <end position="22"/>
    </location>
</feature>
<feature type="domain" description="Intradiol ring-cleavage dioxygenases" evidence="2">
    <location>
        <begin position="140"/>
        <end position="237"/>
    </location>
</feature>
<gene>
    <name evidence="3" type="ORF">QBC42DRAFT_167228</name>
</gene>
<dbReference type="Gene3D" id="2.60.130.10">
    <property type="entry name" value="Aromatic compound dioxygenase"/>
    <property type="match status" value="1"/>
</dbReference>
<protein>
    <submittedName>
        <fullName evidence="3">Intradiol ring-cleavage dioxygenase</fullName>
    </submittedName>
</protein>
<keyword evidence="3" id="KW-0560">Oxidoreductase</keyword>
<keyword evidence="4" id="KW-1185">Reference proteome</keyword>
<accession>A0AAV9HZH2</accession>
<organism evidence="3 4">
    <name type="scientific">Cladorrhinum samala</name>
    <dbReference type="NCBI Taxonomy" id="585594"/>
    <lineage>
        <taxon>Eukaryota</taxon>
        <taxon>Fungi</taxon>
        <taxon>Dikarya</taxon>
        <taxon>Ascomycota</taxon>
        <taxon>Pezizomycotina</taxon>
        <taxon>Sordariomycetes</taxon>
        <taxon>Sordariomycetidae</taxon>
        <taxon>Sordariales</taxon>
        <taxon>Podosporaceae</taxon>
        <taxon>Cladorrhinum</taxon>
    </lineage>
</organism>
<reference evidence="3" key="1">
    <citation type="journal article" date="2023" name="Mol. Phylogenet. Evol.">
        <title>Genome-scale phylogeny and comparative genomics of the fungal order Sordariales.</title>
        <authorList>
            <person name="Hensen N."/>
            <person name="Bonometti L."/>
            <person name="Westerberg I."/>
            <person name="Brannstrom I.O."/>
            <person name="Guillou S."/>
            <person name="Cros-Aarteil S."/>
            <person name="Calhoun S."/>
            <person name="Haridas S."/>
            <person name="Kuo A."/>
            <person name="Mondo S."/>
            <person name="Pangilinan J."/>
            <person name="Riley R."/>
            <person name="LaButti K."/>
            <person name="Andreopoulos B."/>
            <person name="Lipzen A."/>
            <person name="Chen C."/>
            <person name="Yan M."/>
            <person name="Daum C."/>
            <person name="Ng V."/>
            <person name="Clum A."/>
            <person name="Steindorff A."/>
            <person name="Ohm R.A."/>
            <person name="Martin F."/>
            <person name="Silar P."/>
            <person name="Natvig D.O."/>
            <person name="Lalanne C."/>
            <person name="Gautier V."/>
            <person name="Ament-Velasquez S.L."/>
            <person name="Kruys A."/>
            <person name="Hutchinson M.I."/>
            <person name="Powell A.J."/>
            <person name="Barry K."/>
            <person name="Miller A.N."/>
            <person name="Grigoriev I.V."/>
            <person name="Debuchy R."/>
            <person name="Gladieux P."/>
            <person name="Hiltunen Thoren M."/>
            <person name="Johannesson H."/>
        </authorList>
    </citation>
    <scope>NUCLEOTIDE SEQUENCE</scope>
    <source>
        <strain evidence="3">PSN324</strain>
    </source>
</reference>
<keyword evidence="1" id="KW-0732">Signal</keyword>
<dbReference type="EMBL" id="MU864933">
    <property type="protein sequence ID" value="KAK4466277.1"/>
    <property type="molecule type" value="Genomic_DNA"/>
</dbReference>
<dbReference type="InterPro" id="IPR000627">
    <property type="entry name" value="Intradiol_dOase_C"/>
</dbReference>
<dbReference type="CDD" id="cd03457">
    <property type="entry name" value="intradiol_dioxygenase_like"/>
    <property type="match status" value="1"/>
</dbReference>